<dbReference type="InterPro" id="IPR017930">
    <property type="entry name" value="Myb_dom"/>
</dbReference>
<proteinExistence type="predicted"/>
<gene>
    <name evidence="7" type="ORF">A4U43_C05F18520</name>
</gene>
<dbReference type="Pfam" id="PF00249">
    <property type="entry name" value="Myb_DNA-binding"/>
    <property type="match status" value="1"/>
</dbReference>
<organism evidence="7 8">
    <name type="scientific">Asparagus officinalis</name>
    <name type="common">Garden asparagus</name>
    <dbReference type="NCBI Taxonomy" id="4686"/>
    <lineage>
        <taxon>Eukaryota</taxon>
        <taxon>Viridiplantae</taxon>
        <taxon>Streptophyta</taxon>
        <taxon>Embryophyta</taxon>
        <taxon>Tracheophyta</taxon>
        <taxon>Spermatophyta</taxon>
        <taxon>Magnoliopsida</taxon>
        <taxon>Liliopsida</taxon>
        <taxon>Asparagales</taxon>
        <taxon>Asparagaceae</taxon>
        <taxon>Asparagoideae</taxon>
        <taxon>Asparagus</taxon>
    </lineage>
</organism>
<feature type="domain" description="HTH myb-type" evidence="6">
    <location>
        <begin position="93"/>
        <end position="153"/>
    </location>
</feature>
<reference evidence="8" key="1">
    <citation type="journal article" date="2017" name="Nat. Commun.">
        <title>The asparagus genome sheds light on the origin and evolution of a young Y chromosome.</title>
        <authorList>
            <person name="Harkess A."/>
            <person name="Zhou J."/>
            <person name="Xu C."/>
            <person name="Bowers J.E."/>
            <person name="Van der Hulst R."/>
            <person name="Ayyampalayam S."/>
            <person name="Mercati F."/>
            <person name="Riccardi P."/>
            <person name="McKain M.R."/>
            <person name="Kakrana A."/>
            <person name="Tang H."/>
            <person name="Ray J."/>
            <person name="Groenendijk J."/>
            <person name="Arikit S."/>
            <person name="Mathioni S.M."/>
            <person name="Nakano M."/>
            <person name="Shan H."/>
            <person name="Telgmann-Rauber A."/>
            <person name="Kanno A."/>
            <person name="Yue Z."/>
            <person name="Chen H."/>
            <person name="Li W."/>
            <person name="Chen Y."/>
            <person name="Xu X."/>
            <person name="Zhang Y."/>
            <person name="Luo S."/>
            <person name="Chen H."/>
            <person name="Gao J."/>
            <person name="Mao Z."/>
            <person name="Pires J.C."/>
            <person name="Luo M."/>
            <person name="Kudrna D."/>
            <person name="Wing R.A."/>
            <person name="Meyers B.C."/>
            <person name="Yi K."/>
            <person name="Kong H."/>
            <person name="Lavrijsen P."/>
            <person name="Sunseri F."/>
            <person name="Falavigna A."/>
            <person name="Ye Y."/>
            <person name="Leebens-Mack J.H."/>
            <person name="Chen G."/>
        </authorList>
    </citation>
    <scope>NUCLEOTIDE SEQUENCE [LARGE SCALE GENOMIC DNA]</scope>
    <source>
        <strain evidence="8">cv. DH0086</strain>
    </source>
</reference>
<dbReference type="InterPro" id="IPR009057">
    <property type="entry name" value="Homeodomain-like_sf"/>
</dbReference>
<feature type="compositionally biased region" description="Low complexity" evidence="5">
    <location>
        <begin position="45"/>
        <end position="65"/>
    </location>
</feature>
<keyword evidence="1" id="KW-0805">Transcription regulation</keyword>
<feature type="region of interest" description="Disordered" evidence="5">
    <location>
        <begin position="1"/>
        <end position="91"/>
    </location>
</feature>
<dbReference type="InterPro" id="IPR006447">
    <property type="entry name" value="Myb_dom_plants"/>
</dbReference>
<dbReference type="PANTHER" id="PTHR31314:SF164">
    <property type="entry name" value="HTH MYB-TYPE DOMAIN-CONTAINING PROTEIN"/>
    <property type="match status" value="1"/>
</dbReference>
<feature type="compositionally biased region" description="Polar residues" evidence="5">
    <location>
        <begin position="159"/>
        <end position="171"/>
    </location>
</feature>
<dbReference type="InterPro" id="IPR001005">
    <property type="entry name" value="SANT/Myb"/>
</dbReference>
<dbReference type="PANTHER" id="PTHR31314">
    <property type="entry name" value="MYB FAMILY TRANSCRIPTION FACTOR PHL7-LIKE"/>
    <property type="match status" value="1"/>
</dbReference>
<feature type="region of interest" description="Disordered" evidence="5">
    <location>
        <begin position="150"/>
        <end position="171"/>
    </location>
</feature>
<dbReference type="NCBIfam" id="TIGR01557">
    <property type="entry name" value="myb_SHAQKYF"/>
    <property type="match status" value="1"/>
</dbReference>
<dbReference type="Gene3D" id="1.10.10.60">
    <property type="entry name" value="Homeodomain-like"/>
    <property type="match status" value="1"/>
</dbReference>
<evidence type="ECO:0000313" key="7">
    <source>
        <dbReference type="EMBL" id="ONK69027.1"/>
    </source>
</evidence>
<name>A0A5P1EV40_ASPOF</name>
<dbReference type="Proteomes" id="UP000243459">
    <property type="component" value="Chromosome 5"/>
</dbReference>
<keyword evidence="8" id="KW-1185">Reference proteome</keyword>
<sequence>MERGKEVLGFEESLQSRRLSPMLDLNEDAVKDEDREEQGNDGEGQESTTEATEGGSSSNNSGSADDNNDGDNKKNILLEDSNERKSTVRQYNRSKMPRLRWTPDLHRSFVLAVERLGGQERATPKLVLQMMNVRGLSISHIKSHLQMYRSKKLDDSGQEKSNMSSSGTSRTDIYFSRRDHISDMFYKRRNLMENKALSQSKNVSNLQHFYNLLGQSTPPQPCSFRQLQCAFSQKMATRTSSVEDMVFQKEGKPTSHLFDVRDTLNARNGNATTVDEVHDQKVNEIAKFSALVKQASTGSTIELNTARNYYNNNISNIKKTESLQHDTIAINESFGHTFGHSFSLEQQEDHANSHKRKFDDMFNIGKTTISEKKKMKCTPNLQLSLRPISLGNGINNEKDTETEEADTMLSLSLSPPICTKEARNFTIQEFSVKEFLKSNLAATRPLQG</sequence>
<keyword evidence="4" id="KW-0539">Nucleus</keyword>
<evidence type="ECO:0000313" key="8">
    <source>
        <dbReference type="Proteomes" id="UP000243459"/>
    </source>
</evidence>
<dbReference type="GO" id="GO:0003677">
    <property type="term" value="F:DNA binding"/>
    <property type="evidence" value="ECO:0007669"/>
    <property type="project" value="UniProtKB-KW"/>
</dbReference>
<dbReference type="SUPFAM" id="SSF46689">
    <property type="entry name" value="Homeodomain-like"/>
    <property type="match status" value="1"/>
</dbReference>
<protein>
    <recommendedName>
        <fullName evidence="6">HTH myb-type domain-containing protein</fullName>
    </recommendedName>
</protein>
<dbReference type="EMBL" id="CM007385">
    <property type="protein sequence ID" value="ONK69027.1"/>
    <property type="molecule type" value="Genomic_DNA"/>
</dbReference>
<evidence type="ECO:0000256" key="5">
    <source>
        <dbReference type="SAM" id="MobiDB-lite"/>
    </source>
</evidence>
<dbReference type="FunFam" id="1.10.10.60:FF:000002">
    <property type="entry name" value="Myb family transcription factor"/>
    <property type="match status" value="1"/>
</dbReference>
<evidence type="ECO:0000256" key="2">
    <source>
        <dbReference type="ARBA" id="ARBA00023125"/>
    </source>
</evidence>
<dbReference type="OrthoDB" id="551907at2759"/>
<evidence type="ECO:0000256" key="4">
    <source>
        <dbReference type="ARBA" id="ARBA00023242"/>
    </source>
</evidence>
<keyword evidence="3" id="KW-0804">Transcription</keyword>
<feature type="compositionally biased region" description="Acidic residues" evidence="5">
    <location>
        <begin position="34"/>
        <end position="44"/>
    </location>
</feature>
<accession>A0A5P1EV40</accession>
<evidence type="ECO:0000256" key="3">
    <source>
        <dbReference type="ARBA" id="ARBA00023163"/>
    </source>
</evidence>
<feature type="compositionally biased region" description="Basic and acidic residues" evidence="5">
    <location>
        <begin position="70"/>
        <end position="86"/>
    </location>
</feature>
<dbReference type="InterPro" id="IPR046955">
    <property type="entry name" value="PHR1-like"/>
</dbReference>
<evidence type="ECO:0000259" key="6">
    <source>
        <dbReference type="PROSITE" id="PS51294"/>
    </source>
</evidence>
<evidence type="ECO:0000256" key="1">
    <source>
        <dbReference type="ARBA" id="ARBA00023015"/>
    </source>
</evidence>
<dbReference type="PROSITE" id="PS51294">
    <property type="entry name" value="HTH_MYB"/>
    <property type="match status" value="1"/>
</dbReference>
<dbReference type="GO" id="GO:0003700">
    <property type="term" value="F:DNA-binding transcription factor activity"/>
    <property type="evidence" value="ECO:0007669"/>
    <property type="project" value="InterPro"/>
</dbReference>
<dbReference type="Gramene" id="ONK69027">
    <property type="protein sequence ID" value="ONK69027"/>
    <property type="gene ID" value="A4U43_C05F18520"/>
</dbReference>
<dbReference type="AlphaFoldDB" id="A0A5P1EV40"/>
<keyword evidence="2" id="KW-0238">DNA-binding</keyword>